<dbReference type="InterPro" id="IPR037035">
    <property type="entry name" value="GK-like_C_sf"/>
</dbReference>
<dbReference type="InterPro" id="IPR025286">
    <property type="entry name" value="MOFRL_assoc_dom"/>
</dbReference>
<reference evidence="3" key="1">
    <citation type="journal article" date="2020" name="mSystems">
        <title>Genome- and Community-Level Interaction Insights into Carbon Utilization and Element Cycling Functions of Hydrothermarchaeota in Hydrothermal Sediment.</title>
        <authorList>
            <person name="Zhou Z."/>
            <person name="Liu Y."/>
            <person name="Xu W."/>
            <person name="Pan J."/>
            <person name="Luo Z.H."/>
            <person name="Li M."/>
        </authorList>
    </citation>
    <scope>NUCLEOTIDE SEQUENCE [LARGE SCALE GENOMIC DNA]</scope>
    <source>
        <strain evidence="3">SpSt-123</strain>
    </source>
</reference>
<dbReference type="Gene3D" id="3.40.50.10180">
    <property type="entry name" value="Glycerate kinase, MOFRL-like N-terminal domain"/>
    <property type="match status" value="1"/>
</dbReference>
<evidence type="ECO:0000259" key="2">
    <source>
        <dbReference type="Pfam" id="PF13660"/>
    </source>
</evidence>
<dbReference type="InterPro" id="IPR007835">
    <property type="entry name" value="MOFRL"/>
</dbReference>
<organism evidence="3">
    <name type="scientific">Fervidicoccus fontis</name>
    <dbReference type="NCBI Taxonomy" id="683846"/>
    <lineage>
        <taxon>Archaea</taxon>
        <taxon>Thermoproteota</taxon>
        <taxon>Thermoprotei</taxon>
        <taxon>Fervidicoccales</taxon>
        <taxon>Fervidicoccaceae</taxon>
        <taxon>Fervidicoccus</taxon>
    </lineage>
</organism>
<sequence length="445" mass="48457">MRGLCKDHPLVAEALEIVKEGLFEADPYLAVKKRIRVHNKTVYIDNYSFTPEKIHVIGFGKASYRMLKGVVDVLDDKLHGGVVIHNGEPARTGKVEVLRGDHPIPGNNTLSASRALLSYIESNVSENDLTILLISGGGSAMFEVPEEGVTLESLSEVTRLLLGSGSDIYEINTVRKALSKVKGGKLLRYLRGNVVSLIISDVVGDDPSVIASGPTVPEEKGIACRAIGVLKRRRIWDEAPSDVRNYLTKSCDEARFELVHSDEVIKKIVNIVIASNYSSLRRMKDKAGSLRYNSIILTPYMAGEAREVAKMLSALIKSSVLLREPFQPPLALIAGGETTVTVRGKGIGGRNQELCLALLHELRNLGGKYVAVCIGSDGIDGNSPAAGSIIINDLYSYAVSLGLNLEEYLENNDSYTFFEKLGCAIVTGPTGTNVNDFFVFLYKEK</sequence>
<dbReference type="GO" id="GO:0008887">
    <property type="term" value="F:glycerate kinase activity"/>
    <property type="evidence" value="ECO:0007669"/>
    <property type="project" value="InterPro"/>
</dbReference>
<proteinExistence type="predicted"/>
<dbReference type="InterPro" id="IPR039760">
    <property type="entry name" value="MOFRL_protein"/>
</dbReference>
<gene>
    <name evidence="3" type="ORF">ENO04_04480</name>
</gene>
<dbReference type="GO" id="GO:0005737">
    <property type="term" value="C:cytoplasm"/>
    <property type="evidence" value="ECO:0007669"/>
    <property type="project" value="TreeGrafter"/>
</dbReference>
<evidence type="ECO:0000259" key="1">
    <source>
        <dbReference type="Pfam" id="PF05161"/>
    </source>
</evidence>
<dbReference type="Pfam" id="PF13660">
    <property type="entry name" value="DUF4147"/>
    <property type="match status" value="1"/>
</dbReference>
<dbReference type="InterPro" id="IPR038614">
    <property type="entry name" value="GK_N_sf"/>
</dbReference>
<dbReference type="AlphaFoldDB" id="A0A7C1IIM4"/>
<dbReference type="EMBL" id="DSDY01000137">
    <property type="protein sequence ID" value="HDS10852.1"/>
    <property type="molecule type" value="Genomic_DNA"/>
</dbReference>
<dbReference type="Pfam" id="PF05161">
    <property type="entry name" value="MOFRL"/>
    <property type="match status" value="1"/>
</dbReference>
<comment type="caution">
    <text evidence="3">The sequence shown here is derived from an EMBL/GenBank/DDBJ whole genome shotgun (WGS) entry which is preliminary data.</text>
</comment>
<feature type="domain" description="MOFRL" evidence="1">
    <location>
        <begin position="331"/>
        <end position="436"/>
    </location>
</feature>
<keyword evidence="3" id="KW-0418">Kinase</keyword>
<dbReference type="PANTHER" id="PTHR12227">
    <property type="entry name" value="GLYCERATE KINASE"/>
    <property type="match status" value="1"/>
</dbReference>
<feature type="domain" description="MOFRL-associated" evidence="2">
    <location>
        <begin position="14"/>
        <end position="247"/>
    </location>
</feature>
<evidence type="ECO:0000313" key="3">
    <source>
        <dbReference type="EMBL" id="HDS10852.1"/>
    </source>
</evidence>
<dbReference type="Gene3D" id="3.40.1480.10">
    <property type="entry name" value="MOFRL domain"/>
    <property type="match status" value="1"/>
</dbReference>
<dbReference type="SUPFAM" id="SSF82544">
    <property type="entry name" value="GckA/TtuD-like"/>
    <property type="match status" value="1"/>
</dbReference>
<dbReference type="PANTHER" id="PTHR12227:SF0">
    <property type="entry name" value="GLYCERATE KINASE"/>
    <property type="match status" value="1"/>
</dbReference>
<accession>A0A7C1IIM4</accession>
<protein>
    <submittedName>
        <fullName evidence="3">Glycerate kinase</fullName>
    </submittedName>
</protein>
<keyword evidence="3" id="KW-0808">Transferase</keyword>
<name>A0A7C1IIM4_9CREN</name>